<dbReference type="Gene3D" id="3.30.70.270">
    <property type="match status" value="2"/>
</dbReference>
<evidence type="ECO:0000259" key="13">
    <source>
        <dbReference type="PROSITE" id="PS50994"/>
    </source>
</evidence>
<dbReference type="CDD" id="cd09274">
    <property type="entry name" value="RNase_HI_RT_Ty3"/>
    <property type="match status" value="1"/>
</dbReference>
<dbReference type="FunFam" id="1.10.340.70:FF:000001">
    <property type="entry name" value="Retrovirus-related Pol polyprotein from transposon gypsy-like Protein"/>
    <property type="match status" value="1"/>
</dbReference>
<organism evidence="14 15">
    <name type="scientific">Patella caerulea</name>
    <name type="common">Rayed Mediterranean limpet</name>
    <dbReference type="NCBI Taxonomy" id="87958"/>
    <lineage>
        <taxon>Eukaryota</taxon>
        <taxon>Metazoa</taxon>
        <taxon>Spiralia</taxon>
        <taxon>Lophotrochozoa</taxon>
        <taxon>Mollusca</taxon>
        <taxon>Gastropoda</taxon>
        <taxon>Patellogastropoda</taxon>
        <taxon>Patelloidea</taxon>
        <taxon>Patellidae</taxon>
        <taxon>Patella</taxon>
    </lineage>
</organism>
<keyword evidence="5" id="KW-0378">Hydrolase</keyword>
<keyword evidence="15" id="KW-1185">Reference proteome</keyword>
<keyword evidence="3" id="KW-0540">Nuclease</keyword>
<dbReference type="Pfam" id="PF08284">
    <property type="entry name" value="RVP_2"/>
    <property type="match status" value="1"/>
</dbReference>
<dbReference type="CDD" id="cd00303">
    <property type="entry name" value="retropepsin_like"/>
    <property type="match status" value="1"/>
</dbReference>
<dbReference type="Gene3D" id="3.10.10.10">
    <property type="entry name" value="HIV Type 1 Reverse Transcriptase, subunit A, domain 1"/>
    <property type="match status" value="1"/>
</dbReference>
<evidence type="ECO:0000256" key="4">
    <source>
        <dbReference type="ARBA" id="ARBA00022759"/>
    </source>
</evidence>
<evidence type="ECO:0000256" key="8">
    <source>
        <dbReference type="ARBA" id="ARBA00022908"/>
    </source>
</evidence>
<dbReference type="GO" id="GO:0004190">
    <property type="term" value="F:aspartic-type endopeptidase activity"/>
    <property type="evidence" value="ECO:0007669"/>
    <property type="project" value="InterPro"/>
</dbReference>
<dbReference type="GO" id="GO:0015074">
    <property type="term" value="P:DNA integration"/>
    <property type="evidence" value="ECO:0007669"/>
    <property type="project" value="UniProtKB-KW"/>
</dbReference>
<accession>A0AAN8JJH8</accession>
<feature type="domain" description="Reverse transcriptase" evidence="12">
    <location>
        <begin position="341"/>
        <end position="527"/>
    </location>
</feature>
<dbReference type="FunFam" id="3.30.70.270:FF:000020">
    <property type="entry name" value="Transposon Tf2-6 polyprotein-like Protein"/>
    <property type="match status" value="1"/>
</dbReference>
<feature type="compositionally biased region" description="Polar residues" evidence="11">
    <location>
        <begin position="822"/>
        <end position="852"/>
    </location>
</feature>
<keyword evidence="6" id="KW-0460">Magnesium</keyword>
<keyword evidence="10" id="KW-0511">Multifunctional enzyme</keyword>
<dbReference type="InterPro" id="IPR036397">
    <property type="entry name" value="RNaseH_sf"/>
</dbReference>
<evidence type="ECO:0000256" key="2">
    <source>
        <dbReference type="ARBA" id="ARBA00022695"/>
    </source>
</evidence>
<name>A0AAN8JJH8_PATCE</name>
<dbReference type="CDD" id="cd01647">
    <property type="entry name" value="RT_LTR"/>
    <property type="match status" value="1"/>
</dbReference>
<dbReference type="InterPro" id="IPR021109">
    <property type="entry name" value="Peptidase_aspartic_dom_sf"/>
</dbReference>
<evidence type="ECO:0000256" key="5">
    <source>
        <dbReference type="ARBA" id="ARBA00022801"/>
    </source>
</evidence>
<evidence type="ECO:0008006" key="16">
    <source>
        <dbReference type="Google" id="ProtNLM"/>
    </source>
</evidence>
<keyword evidence="7" id="KW-0694">RNA-binding</keyword>
<comment type="caution">
    <text evidence="14">The sequence shown here is derived from an EMBL/GenBank/DDBJ whole genome shotgun (WGS) entry which is preliminary data.</text>
</comment>
<keyword evidence="1" id="KW-0808">Transferase</keyword>
<feature type="domain" description="Integrase catalytic" evidence="13">
    <location>
        <begin position="1087"/>
        <end position="1250"/>
    </location>
</feature>
<dbReference type="Pfam" id="PF17921">
    <property type="entry name" value="Integrase_H2C2"/>
    <property type="match status" value="1"/>
</dbReference>
<dbReference type="GO" id="GO:0006508">
    <property type="term" value="P:proteolysis"/>
    <property type="evidence" value="ECO:0007669"/>
    <property type="project" value="InterPro"/>
</dbReference>
<dbReference type="GO" id="GO:0004519">
    <property type="term" value="F:endonuclease activity"/>
    <property type="evidence" value="ECO:0007669"/>
    <property type="project" value="UniProtKB-KW"/>
</dbReference>
<dbReference type="Gene3D" id="3.30.420.10">
    <property type="entry name" value="Ribonuclease H-like superfamily/Ribonuclease H"/>
    <property type="match status" value="1"/>
</dbReference>
<evidence type="ECO:0000256" key="9">
    <source>
        <dbReference type="ARBA" id="ARBA00022918"/>
    </source>
</evidence>
<reference evidence="14 15" key="1">
    <citation type="submission" date="2024-01" db="EMBL/GenBank/DDBJ databases">
        <title>The genome of the rayed Mediterranean limpet Patella caerulea (Linnaeus, 1758).</title>
        <authorList>
            <person name="Anh-Thu Weber A."/>
            <person name="Halstead-Nussloch G."/>
        </authorList>
    </citation>
    <scope>NUCLEOTIDE SEQUENCE [LARGE SCALE GENOMIC DNA]</scope>
    <source>
        <strain evidence="14">AATW-2023a</strain>
        <tissue evidence="14">Whole specimen</tissue>
    </source>
</reference>
<evidence type="ECO:0000313" key="15">
    <source>
        <dbReference type="Proteomes" id="UP001347796"/>
    </source>
</evidence>
<evidence type="ECO:0000256" key="11">
    <source>
        <dbReference type="SAM" id="MobiDB-lite"/>
    </source>
</evidence>
<proteinExistence type="predicted"/>
<dbReference type="InterPro" id="IPR043128">
    <property type="entry name" value="Rev_trsase/Diguanyl_cyclase"/>
</dbReference>
<keyword evidence="2" id="KW-0548">Nucleotidyltransferase</keyword>
<dbReference type="Pfam" id="PF17919">
    <property type="entry name" value="RT_RNaseH_2"/>
    <property type="match status" value="1"/>
</dbReference>
<evidence type="ECO:0000256" key="1">
    <source>
        <dbReference type="ARBA" id="ARBA00022679"/>
    </source>
</evidence>
<dbReference type="SUPFAM" id="SSF56672">
    <property type="entry name" value="DNA/RNA polymerases"/>
    <property type="match status" value="1"/>
</dbReference>
<dbReference type="InterPro" id="IPR012337">
    <property type="entry name" value="RNaseH-like_sf"/>
</dbReference>
<evidence type="ECO:0000256" key="3">
    <source>
        <dbReference type="ARBA" id="ARBA00022722"/>
    </source>
</evidence>
<dbReference type="PROSITE" id="PS50994">
    <property type="entry name" value="INTEGRASE"/>
    <property type="match status" value="1"/>
</dbReference>
<keyword evidence="4" id="KW-0255">Endonuclease</keyword>
<evidence type="ECO:0000256" key="10">
    <source>
        <dbReference type="ARBA" id="ARBA00023268"/>
    </source>
</evidence>
<dbReference type="InterPro" id="IPR000477">
    <property type="entry name" value="RT_dom"/>
</dbReference>
<dbReference type="Pfam" id="PF00078">
    <property type="entry name" value="RVT_1"/>
    <property type="match status" value="1"/>
</dbReference>
<sequence length="1334" mass="151114">MFPNSNFVTKAISANADQDVIVQLNRSNFCKGVLPDKKSVIILFDSGASKSLVSQSVINSSSYLSSLSVHTLENSLNFRMGNGQILTCFSFMMVKIFIQGSCFNVKVHIAPHLVGIDLIFGQDTLSELKGSLQFDTNQFHCKSKKVSFTPTHSVYIRPGHTRYVTLYGNVPSIYRNREVLLKKVSKAPSSSFILATLQRNKTIVPISNPGKKTLHLRPSQHLFYFNTDNLFLCDSSDFVHNSQQISHLSQSTLSPHQPELEILKQTINLSDGCILSPTQREEFLHLLTKHKDAFSLYGEIGHCPNLEVDIEVTDSRPFYIRPYHTNESDKQVIDAELEKLVKQGIIAEGHQSYTSPILVLPKKGSTEKRVVVDFRHLNNRIKRYNHPFPLLASTLQRIGNASPKVLSCLDLKSAFFSLPLAPNAQQYTGISSYHGGRHFYFKRLTQGLSVSPAIFQTKMDKILSKVPDSRHYCIAHHDDIIIFSKDAQDHSKHLQAVFKALIDNGLKISPGKCAFFRREVVYMGHIIKVNDDGLVILKALADRCQSIQHLIRPKSSKEVRRFIGAVNYYVSNFLPRLQEVMQPLHSISSKKSKFAWSNVHEEAFQKVKSLLTTPPVLYLPTATGHLTLYSDTSRSATGSYLTQVINGKERILGYYSKKLPPACANYSVTELEMFGLLINITHFQYLLQGVEFTAVVDHSAIVHILSSKKEPCTQRLKRIIIKLSQYSFQTCYKKGTEMVLADFLSRSSTDTYDCEIDQVVPTAFAFSDFAFPILSQVNRPVTRRYAKEQQIPIPDLFPKSKASSTVCIPSSVSQEDIPPTTPTSDFNPDSESFDNQSQAQIPHKNVSNQVINPATPSKPPSSTKVPTYQNTTYLGKHRPVVSTTETCPEERLVDKPEDGIDDSIPIDLCIPPKPLLHNCEKVVSSHFPKQAELTKLYNVIKRKIIRDYNLPFDQNKLRLEQETSPYFKQVYNYLAHDILPSNRKAAKRLKLQSEEYILAEQLLFRLLVHDDDRFTLQLAVPESMCNGLIHQYHDSQLCNHQGVVRTYLTLRKLFYFPNMFQRITQYVNTCSTCQQFKPKTDTARVFHPRIPEEYNVFSKLSIDFKSMPTSVSGFKHLLVVCDEITRFVICVPTKSVDAETVCEALIQKVVCLFGPPSVIISDAASSFTGKLVSSLCTALGISQKVISVANHGSLLVERQIRSISDFLKVNLNQYGTDWVRYVSTCCYAYNSFSSSRLGSFCPYELVFGRKPKNLTHLNWQFDGICRSYSDYISQLKDRFDHMSKTIMDLQKRQQESQNISVAHNLSKNPVRTQCFESTCAHFILVPQHTSAYQW</sequence>
<protein>
    <recommendedName>
        <fullName evidence="16">Endonuclease</fullName>
    </recommendedName>
</protein>
<dbReference type="InterPro" id="IPR001969">
    <property type="entry name" value="Aspartic_peptidase_AS"/>
</dbReference>
<dbReference type="PANTHER" id="PTHR37984:SF5">
    <property type="entry name" value="PROTEIN NYNRIN-LIKE"/>
    <property type="match status" value="1"/>
</dbReference>
<evidence type="ECO:0000256" key="7">
    <source>
        <dbReference type="ARBA" id="ARBA00022884"/>
    </source>
</evidence>
<dbReference type="Gene3D" id="2.40.70.10">
    <property type="entry name" value="Acid Proteases"/>
    <property type="match status" value="1"/>
</dbReference>
<dbReference type="Proteomes" id="UP001347796">
    <property type="component" value="Unassembled WGS sequence"/>
</dbReference>
<dbReference type="GO" id="GO:0003964">
    <property type="term" value="F:RNA-directed DNA polymerase activity"/>
    <property type="evidence" value="ECO:0007669"/>
    <property type="project" value="UniProtKB-KW"/>
</dbReference>
<dbReference type="GO" id="GO:0003723">
    <property type="term" value="F:RNA binding"/>
    <property type="evidence" value="ECO:0007669"/>
    <property type="project" value="UniProtKB-KW"/>
</dbReference>
<evidence type="ECO:0000256" key="6">
    <source>
        <dbReference type="ARBA" id="ARBA00022842"/>
    </source>
</evidence>
<evidence type="ECO:0000313" key="14">
    <source>
        <dbReference type="EMBL" id="KAK6178667.1"/>
    </source>
</evidence>
<dbReference type="SUPFAM" id="SSF50630">
    <property type="entry name" value="Acid proteases"/>
    <property type="match status" value="1"/>
</dbReference>
<dbReference type="EMBL" id="JAZGQO010000008">
    <property type="protein sequence ID" value="KAK6178667.1"/>
    <property type="molecule type" value="Genomic_DNA"/>
</dbReference>
<feature type="region of interest" description="Disordered" evidence="11">
    <location>
        <begin position="808"/>
        <end position="866"/>
    </location>
</feature>
<dbReference type="InterPro" id="IPR041588">
    <property type="entry name" value="Integrase_H2C2"/>
</dbReference>
<dbReference type="PROSITE" id="PS50878">
    <property type="entry name" value="RT_POL"/>
    <property type="match status" value="1"/>
</dbReference>
<dbReference type="Gene3D" id="1.10.340.70">
    <property type="match status" value="1"/>
</dbReference>
<gene>
    <name evidence="14" type="ORF">SNE40_011194</name>
</gene>
<dbReference type="Pfam" id="PF00665">
    <property type="entry name" value="rve"/>
    <property type="match status" value="1"/>
</dbReference>
<dbReference type="SUPFAM" id="SSF53098">
    <property type="entry name" value="Ribonuclease H-like"/>
    <property type="match status" value="1"/>
</dbReference>
<keyword evidence="8" id="KW-0229">DNA integration</keyword>
<dbReference type="InterPro" id="IPR043502">
    <property type="entry name" value="DNA/RNA_pol_sf"/>
</dbReference>
<dbReference type="PANTHER" id="PTHR37984">
    <property type="entry name" value="PROTEIN CBG26694"/>
    <property type="match status" value="1"/>
</dbReference>
<dbReference type="InterPro" id="IPR041577">
    <property type="entry name" value="RT_RNaseH_2"/>
</dbReference>
<dbReference type="InterPro" id="IPR001584">
    <property type="entry name" value="Integrase_cat-core"/>
</dbReference>
<evidence type="ECO:0000259" key="12">
    <source>
        <dbReference type="PROSITE" id="PS50878"/>
    </source>
</evidence>
<dbReference type="PROSITE" id="PS00141">
    <property type="entry name" value="ASP_PROTEASE"/>
    <property type="match status" value="1"/>
</dbReference>
<keyword evidence="9" id="KW-0695">RNA-directed DNA polymerase</keyword>
<dbReference type="InterPro" id="IPR050951">
    <property type="entry name" value="Retrovirus_Pol_polyprotein"/>
</dbReference>